<organism evidence="2 3">
    <name type="scientific">Chenopodium quinoa</name>
    <name type="common">Quinoa</name>
    <dbReference type="NCBI Taxonomy" id="63459"/>
    <lineage>
        <taxon>Eukaryota</taxon>
        <taxon>Viridiplantae</taxon>
        <taxon>Streptophyta</taxon>
        <taxon>Embryophyta</taxon>
        <taxon>Tracheophyta</taxon>
        <taxon>Spermatophyta</taxon>
        <taxon>Magnoliopsida</taxon>
        <taxon>eudicotyledons</taxon>
        <taxon>Gunneridae</taxon>
        <taxon>Pentapetalae</taxon>
        <taxon>Caryophyllales</taxon>
        <taxon>Chenopodiaceae</taxon>
        <taxon>Chenopodioideae</taxon>
        <taxon>Atripliceae</taxon>
        <taxon>Chenopodium</taxon>
    </lineage>
</organism>
<dbReference type="Pfam" id="PF25072">
    <property type="entry name" value="DUF7796"/>
    <property type="match status" value="1"/>
</dbReference>
<keyword evidence="3" id="KW-1185">Reference proteome</keyword>
<evidence type="ECO:0000259" key="1">
    <source>
        <dbReference type="Pfam" id="PF25072"/>
    </source>
</evidence>
<dbReference type="PANTHER" id="PTHR35112">
    <property type="entry name" value="OS08G0360500 PROTEIN"/>
    <property type="match status" value="1"/>
</dbReference>
<name>A0A803MXF7_CHEQI</name>
<evidence type="ECO:0000313" key="2">
    <source>
        <dbReference type="EnsemblPlants" id="AUR62036887-RA:cds"/>
    </source>
</evidence>
<proteinExistence type="predicted"/>
<dbReference type="PANTHER" id="PTHR35112:SF1">
    <property type="entry name" value="RING_FYVE_PHD ZINC FINGER SUPERFAMILY PROTEIN"/>
    <property type="match status" value="1"/>
</dbReference>
<protein>
    <recommendedName>
        <fullName evidence="1">DUF7796 domain-containing protein</fullName>
    </recommendedName>
</protein>
<dbReference type="Gramene" id="AUR62036887-RA">
    <property type="protein sequence ID" value="AUR62036887-RA:cds"/>
    <property type="gene ID" value="AUR62036887"/>
</dbReference>
<reference evidence="2" key="2">
    <citation type="submission" date="2021-03" db="UniProtKB">
        <authorList>
            <consortium name="EnsemblPlants"/>
        </authorList>
    </citation>
    <scope>IDENTIFICATION</scope>
</reference>
<evidence type="ECO:0000313" key="3">
    <source>
        <dbReference type="Proteomes" id="UP000596660"/>
    </source>
</evidence>
<accession>A0A803MXF7</accession>
<feature type="domain" description="DUF7796" evidence="1">
    <location>
        <begin position="59"/>
        <end position="401"/>
    </location>
</feature>
<sequence length="405" mass="45135">MQFSKWVSDLNWRLLVILFSSLFLLLLYFSNYGAAGVIEFSLRKPPYTAAEEIRKSELTKSRIAVCLVGGARRFELTGPSIIERVLKEFPNSDLFLNSPLDSKSFKLSLLKYAPRVNSVRIFKPTPIPETESQVRVLTAANSPNGIQGLLQYFSLVEGCLTLIDDYQREKGFTYDWIVRTRVDGYWSAPLSSGSFIPGKYVVPPGSSFSGLNDRLGVGDYNTSVVALSRLSLIPTLDKLNYSQLNSETAFKAQLISHNVSYQTPAQPFCIVTDRKYPFPPGHFDVPVAALSSPGPLSGAKCRPCNPACTGSCVADVMVGLSKGWSWTPWTNTSIELCNAHSEWEVGWEEMFDEAAGKKLAQFRKRVNTMNVKQCVKDFKQMKKKAAKWDTPPLEQICKLGLGPKQ</sequence>
<dbReference type="EnsemblPlants" id="AUR62036887-RA">
    <property type="protein sequence ID" value="AUR62036887-RA:cds"/>
    <property type="gene ID" value="AUR62036887"/>
</dbReference>
<reference evidence="2" key="1">
    <citation type="journal article" date="2017" name="Nature">
        <title>The genome of Chenopodium quinoa.</title>
        <authorList>
            <person name="Jarvis D.E."/>
            <person name="Ho Y.S."/>
            <person name="Lightfoot D.J."/>
            <person name="Schmoeckel S.M."/>
            <person name="Li B."/>
            <person name="Borm T.J.A."/>
            <person name="Ohyanagi H."/>
            <person name="Mineta K."/>
            <person name="Michell C.T."/>
            <person name="Saber N."/>
            <person name="Kharbatia N.M."/>
            <person name="Rupper R.R."/>
            <person name="Sharp A.R."/>
            <person name="Dally N."/>
            <person name="Boughton B.A."/>
            <person name="Woo Y.H."/>
            <person name="Gao G."/>
            <person name="Schijlen E.G.W.M."/>
            <person name="Guo X."/>
            <person name="Momin A.A."/>
            <person name="Negrao S."/>
            <person name="Al-Babili S."/>
            <person name="Gehring C."/>
            <person name="Roessner U."/>
            <person name="Jung C."/>
            <person name="Murphy K."/>
            <person name="Arold S.T."/>
            <person name="Gojobori T."/>
            <person name="van der Linden C.G."/>
            <person name="van Loo E.N."/>
            <person name="Jellen E.N."/>
            <person name="Maughan P.J."/>
            <person name="Tester M."/>
        </authorList>
    </citation>
    <scope>NUCLEOTIDE SEQUENCE [LARGE SCALE GENOMIC DNA]</scope>
    <source>
        <strain evidence="2">cv. PI 614886</strain>
    </source>
</reference>
<dbReference type="InterPro" id="IPR056698">
    <property type="entry name" value="DUF7796"/>
</dbReference>
<dbReference type="OMA" id="QSRMAVC"/>
<dbReference type="AlphaFoldDB" id="A0A803MXF7"/>
<dbReference type="Proteomes" id="UP000596660">
    <property type="component" value="Unplaced"/>
</dbReference>